<dbReference type="PANTHER" id="PTHR31760">
    <property type="entry name" value="S-ADENOSYL-L-METHIONINE-DEPENDENT METHYLTRANSFERASES SUPERFAMILY PROTEIN"/>
    <property type="match status" value="1"/>
</dbReference>
<keyword evidence="4 6" id="KW-0808">Transferase</keyword>
<evidence type="ECO:0000256" key="5">
    <source>
        <dbReference type="ARBA" id="ARBA00022691"/>
    </source>
</evidence>
<name>A0A6A7K734_9FIRM</name>
<comment type="function">
    <text evidence="6">Specifically methylates the N7 position of a guanine in 16S rRNA.</text>
</comment>
<dbReference type="GO" id="GO:0070043">
    <property type="term" value="F:rRNA (guanine-N7-)-methyltransferase activity"/>
    <property type="evidence" value="ECO:0007669"/>
    <property type="project" value="UniProtKB-UniRule"/>
</dbReference>
<evidence type="ECO:0000256" key="3">
    <source>
        <dbReference type="ARBA" id="ARBA00022603"/>
    </source>
</evidence>
<dbReference type="Pfam" id="PF02527">
    <property type="entry name" value="GidB"/>
    <property type="match status" value="1"/>
</dbReference>
<dbReference type="SUPFAM" id="SSF53335">
    <property type="entry name" value="S-adenosyl-L-methionine-dependent methyltransferases"/>
    <property type="match status" value="1"/>
</dbReference>
<feature type="binding site" evidence="6">
    <location>
        <position position="83"/>
    </location>
    <ligand>
        <name>S-adenosyl-L-methionine</name>
        <dbReference type="ChEBI" id="CHEBI:59789"/>
    </ligand>
</feature>
<reference evidence="8 9" key="1">
    <citation type="submission" date="2019-10" db="EMBL/GenBank/DDBJ databases">
        <title>Alkalibaculum tamaniensis sp.nov., a new alkaliphilic acetogen, isolated on methoxylated aromatics from a mud volcano.</title>
        <authorList>
            <person name="Khomyakova M.A."/>
            <person name="Merkel A.Y."/>
            <person name="Bonch-Osmolovskaya E.A."/>
            <person name="Slobodkin A.I."/>
        </authorList>
    </citation>
    <scope>NUCLEOTIDE SEQUENCE [LARGE SCALE GENOMIC DNA]</scope>
    <source>
        <strain evidence="8 9">M08DMB</strain>
    </source>
</reference>
<dbReference type="CDD" id="cd02440">
    <property type="entry name" value="AdoMet_MTases"/>
    <property type="match status" value="1"/>
</dbReference>
<proteinExistence type="inferred from homology"/>
<dbReference type="PANTHER" id="PTHR31760:SF0">
    <property type="entry name" value="S-ADENOSYL-L-METHIONINE-DEPENDENT METHYLTRANSFERASES SUPERFAMILY PROTEIN"/>
    <property type="match status" value="1"/>
</dbReference>
<keyword evidence="1 6" id="KW-0963">Cytoplasm</keyword>
<comment type="caution">
    <text evidence="6">Lacks conserved residue(s) required for the propagation of feature annotation.</text>
</comment>
<comment type="subcellular location">
    <subcellularLocation>
        <location evidence="6">Cytoplasm</location>
    </subcellularLocation>
</comment>
<sequence length="237" mass="26821">MNERELLVECLDKLKIEMSPLQIDLILQFMEYLLEKNKYLNLTSITDRRDFIYKHIVDSLIMINKDYVYDGIKIIDIGTGGGFPGIPLKILYPFIDITLVDSVEKKLKFIDEACSKFDIKVNLIHERAENLGRDIENREKYDIVVSRAVANMQTLTELCLPLAKVGGLMIASKGPKCMEEIKLAGPAITLLGGDKPNIENICIPTALLERNIVTIRKSSKTPKTYPRKPGMPNKNPL</sequence>
<evidence type="ECO:0000256" key="1">
    <source>
        <dbReference type="ARBA" id="ARBA00022490"/>
    </source>
</evidence>
<feature type="binding site" evidence="6">
    <location>
        <begin position="128"/>
        <end position="129"/>
    </location>
    <ligand>
        <name>S-adenosyl-L-methionine</name>
        <dbReference type="ChEBI" id="CHEBI:59789"/>
    </ligand>
</feature>
<dbReference type="InterPro" id="IPR029063">
    <property type="entry name" value="SAM-dependent_MTases_sf"/>
</dbReference>
<organism evidence="8 9">
    <name type="scientific">Alkalibaculum sporogenes</name>
    <dbReference type="NCBI Taxonomy" id="2655001"/>
    <lineage>
        <taxon>Bacteria</taxon>
        <taxon>Bacillati</taxon>
        <taxon>Bacillota</taxon>
        <taxon>Clostridia</taxon>
        <taxon>Eubacteriales</taxon>
        <taxon>Eubacteriaceae</taxon>
        <taxon>Alkalibaculum</taxon>
    </lineage>
</organism>
<dbReference type="Gene3D" id="3.40.50.150">
    <property type="entry name" value="Vaccinia Virus protein VP39"/>
    <property type="match status" value="1"/>
</dbReference>
<evidence type="ECO:0000256" key="6">
    <source>
        <dbReference type="HAMAP-Rule" id="MF_00074"/>
    </source>
</evidence>
<feature type="region of interest" description="Disordered" evidence="7">
    <location>
        <begin position="218"/>
        <end position="237"/>
    </location>
</feature>
<accession>A0A6A7K734</accession>
<feature type="binding site" evidence="6">
    <location>
        <position position="78"/>
    </location>
    <ligand>
        <name>S-adenosyl-L-methionine</name>
        <dbReference type="ChEBI" id="CHEBI:59789"/>
    </ligand>
</feature>
<evidence type="ECO:0000256" key="2">
    <source>
        <dbReference type="ARBA" id="ARBA00022552"/>
    </source>
</evidence>
<keyword evidence="9" id="KW-1185">Reference proteome</keyword>
<dbReference type="PIRSF" id="PIRSF003078">
    <property type="entry name" value="GidB"/>
    <property type="match status" value="1"/>
</dbReference>
<evidence type="ECO:0000313" key="8">
    <source>
        <dbReference type="EMBL" id="MPW25309.1"/>
    </source>
</evidence>
<comment type="similarity">
    <text evidence="6">Belongs to the methyltransferase superfamily. RNA methyltransferase RsmG family.</text>
</comment>
<dbReference type="EC" id="2.1.1.-" evidence="6"/>
<feature type="binding site" evidence="6">
    <location>
        <position position="147"/>
    </location>
    <ligand>
        <name>S-adenosyl-L-methionine</name>
        <dbReference type="ChEBI" id="CHEBI:59789"/>
    </ligand>
</feature>
<keyword evidence="3 6" id="KW-0489">Methyltransferase</keyword>
<evidence type="ECO:0000256" key="4">
    <source>
        <dbReference type="ARBA" id="ARBA00022679"/>
    </source>
</evidence>
<dbReference type="HAMAP" id="MF_00074">
    <property type="entry name" value="16SrRNA_methyltr_G"/>
    <property type="match status" value="1"/>
</dbReference>
<keyword evidence="5 6" id="KW-0949">S-adenosyl-L-methionine</keyword>
<gene>
    <name evidence="6 8" type="primary">rsmG</name>
    <name evidence="8" type="ORF">GC105_05865</name>
</gene>
<dbReference type="GO" id="GO:0005829">
    <property type="term" value="C:cytosol"/>
    <property type="evidence" value="ECO:0007669"/>
    <property type="project" value="TreeGrafter"/>
</dbReference>
<evidence type="ECO:0000256" key="7">
    <source>
        <dbReference type="SAM" id="MobiDB-lite"/>
    </source>
</evidence>
<dbReference type="FunFam" id="3.40.50.150:FF:000041">
    <property type="entry name" value="Ribosomal RNA small subunit methyltransferase G"/>
    <property type="match status" value="1"/>
</dbReference>
<comment type="caution">
    <text evidence="8">The sequence shown here is derived from an EMBL/GenBank/DDBJ whole genome shotgun (WGS) entry which is preliminary data.</text>
</comment>
<dbReference type="Proteomes" id="UP000440004">
    <property type="component" value="Unassembled WGS sequence"/>
</dbReference>
<dbReference type="InterPro" id="IPR003682">
    <property type="entry name" value="rRNA_ssu_MeTfrase_G"/>
</dbReference>
<dbReference type="NCBIfam" id="TIGR00138">
    <property type="entry name" value="rsmG_gidB"/>
    <property type="match status" value="1"/>
</dbReference>
<protein>
    <recommendedName>
        <fullName evidence="6">Ribosomal RNA small subunit methyltransferase G</fullName>
        <ecNumber evidence="6">2.1.1.-</ecNumber>
    </recommendedName>
    <alternativeName>
        <fullName evidence="6">16S rRNA 7-methylguanosine methyltransferase</fullName>
        <shortName evidence="6">16S rRNA m7G methyltransferase</shortName>
    </alternativeName>
</protein>
<evidence type="ECO:0000313" key="9">
    <source>
        <dbReference type="Proteomes" id="UP000440004"/>
    </source>
</evidence>
<keyword evidence="2 6" id="KW-0698">rRNA processing</keyword>
<dbReference type="AlphaFoldDB" id="A0A6A7K734"/>
<dbReference type="EMBL" id="WHNX01000007">
    <property type="protein sequence ID" value="MPW25309.1"/>
    <property type="molecule type" value="Genomic_DNA"/>
</dbReference>